<sequence>MKSRQMNVDEHDNENVAEKQSRDKTCQVGNDILVEPVVLMDS</sequence>
<evidence type="ECO:0000256" key="1">
    <source>
        <dbReference type="SAM" id="MobiDB-lite"/>
    </source>
</evidence>
<reference evidence="2" key="1">
    <citation type="submission" date="2021-06" db="EMBL/GenBank/DDBJ databases">
        <authorList>
            <person name="Kallberg Y."/>
            <person name="Tangrot J."/>
            <person name="Rosling A."/>
        </authorList>
    </citation>
    <scope>NUCLEOTIDE SEQUENCE</scope>
    <source>
        <strain evidence="2">IN212</strain>
    </source>
</reference>
<organism evidence="2 3">
    <name type="scientific">Racocetra fulgida</name>
    <dbReference type="NCBI Taxonomy" id="60492"/>
    <lineage>
        <taxon>Eukaryota</taxon>
        <taxon>Fungi</taxon>
        <taxon>Fungi incertae sedis</taxon>
        <taxon>Mucoromycota</taxon>
        <taxon>Glomeromycotina</taxon>
        <taxon>Glomeromycetes</taxon>
        <taxon>Diversisporales</taxon>
        <taxon>Gigasporaceae</taxon>
        <taxon>Racocetra</taxon>
    </lineage>
</organism>
<feature type="compositionally biased region" description="Basic and acidic residues" evidence="1">
    <location>
        <begin position="7"/>
        <end position="25"/>
    </location>
</feature>
<gene>
    <name evidence="2" type="ORF">RFULGI_LOCUS4192</name>
</gene>
<accession>A0A9N9ARN5</accession>
<dbReference type="EMBL" id="CAJVPZ010004053">
    <property type="protein sequence ID" value="CAG8540305.1"/>
    <property type="molecule type" value="Genomic_DNA"/>
</dbReference>
<dbReference type="Proteomes" id="UP000789396">
    <property type="component" value="Unassembled WGS sequence"/>
</dbReference>
<proteinExistence type="predicted"/>
<name>A0A9N9ARN5_9GLOM</name>
<keyword evidence="3" id="KW-1185">Reference proteome</keyword>
<protein>
    <submittedName>
        <fullName evidence="2">8315_t:CDS:1</fullName>
    </submittedName>
</protein>
<feature type="region of interest" description="Disordered" evidence="1">
    <location>
        <begin position="1"/>
        <end position="28"/>
    </location>
</feature>
<evidence type="ECO:0000313" key="2">
    <source>
        <dbReference type="EMBL" id="CAG8540305.1"/>
    </source>
</evidence>
<evidence type="ECO:0000313" key="3">
    <source>
        <dbReference type="Proteomes" id="UP000789396"/>
    </source>
</evidence>
<comment type="caution">
    <text evidence="2">The sequence shown here is derived from an EMBL/GenBank/DDBJ whole genome shotgun (WGS) entry which is preliminary data.</text>
</comment>
<dbReference type="AlphaFoldDB" id="A0A9N9ARN5"/>